<dbReference type="EMBL" id="KV441553">
    <property type="protein sequence ID" value="OAG05167.1"/>
    <property type="molecule type" value="Genomic_DNA"/>
</dbReference>
<evidence type="ECO:0000256" key="1">
    <source>
        <dbReference type="SAM" id="MobiDB-lite"/>
    </source>
</evidence>
<protein>
    <submittedName>
        <fullName evidence="3">Uncharacterized protein</fullName>
    </submittedName>
</protein>
<dbReference type="GeneID" id="28756901"/>
<feature type="transmembrane region" description="Helical" evidence="2">
    <location>
        <begin position="150"/>
        <end position="174"/>
    </location>
</feature>
<dbReference type="Proteomes" id="UP000077069">
    <property type="component" value="Unassembled WGS sequence"/>
</dbReference>
<name>A0A177CEH3_9PLEO</name>
<feature type="region of interest" description="Disordered" evidence="1">
    <location>
        <begin position="1"/>
        <end position="21"/>
    </location>
</feature>
<feature type="region of interest" description="Disordered" evidence="1">
    <location>
        <begin position="41"/>
        <end position="60"/>
    </location>
</feature>
<gene>
    <name evidence="3" type="ORF">CC84DRAFT_1046137</name>
</gene>
<feature type="non-terminal residue" evidence="3">
    <location>
        <position position="332"/>
    </location>
</feature>
<organism evidence="3 4">
    <name type="scientific">Paraphaeosphaeria sporulosa</name>
    <dbReference type="NCBI Taxonomy" id="1460663"/>
    <lineage>
        <taxon>Eukaryota</taxon>
        <taxon>Fungi</taxon>
        <taxon>Dikarya</taxon>
        <taxon>Ascomycota</taxon>
        <taxon>Pezizomycotina</taxon>
        <taxon>Dothideomycetes</taxon>
        <taxon>Pleosporomycetidae</taxon>
        <taxon>Pleosporales</taxon>
        <taxon>Massarineae</taxon>
        <taxon>Didymosphaeriaceae</taxon>
        <taxon>Paraphaeosphaeria</taxon>
    </lineage>
</organism>
<dbReference type="OrthoDB" id="3189033at2759"/>
<dbReference type="RefSeq" id="XP_018035532.1">
    <property type="nucleotide sequence ID" value="XM_018173415.2"/>
</dbReference>
<dbReference type="STRING" id="1460663.A0A177CEH3"/>
<reference evidence="3 4" key="1">
    <citation type="submission" date="2016-05" db="EMBL/GenBank/DDBJ databases">
        <title>Comparative analysis of secretome profiles of manganese(II)-oxidizing ascomycete fungi.</title>
        <authorList>
            <consortium name="DOE Joint Genome Institute"/>
            <person name="Zeiner C.A."/>
            <person name="Purvine S.O."/>
            <person name="Zink E.M."/>
            <person name="Wu S."/>
            <person name="Pasa-Tolic L."/>
            <person name="Chaput D.L."/>
            <person name="Haridas S."/>
            <person name="Grigoriev I.V."/>
            <person name="Santelli C.M."/>
            <person name="Hansel C.M."/>
        </authorList>
    </citation>
    <scope>NUCLEOTIDE SEQUENCE [LARGE SCALE GENOMIC DNA]</scope>
    <source>
        <strain evidence="3 4">AP3s5-JAC2a</strain>
    </source>
</reference>
<feature type="non-terminal residue" evidence="3">
    <location>
        <position position="1"/>
    </location>
</feature>
<keyword evidence="2" id="KW-0472">Membrane</keyword>
<dbReference type="AlphaFoldDB" id="A0A177CEH3"/>
<evidence type="ECO:0000313" key="4">
    <source>
        <dbReference type="Proteomes" id="UP000077069"/>
    </source>
</evidence>
<keyword evidence="2" id="KW-1133">Transmembrane helix</keyword>
<accession>A0A177CEH3</accession>
<keyword evidence="2" id="KW-0812">Transmembrane</keyword>
<evidence type="ECO:0000256" key="2">
    <source>
        <dbReference type="SAM" id="Phobius"/>
    </source>
</evidence>
<evidence type="ECO:0000313" key="3">
    <source>
        <dbReference type="EMBL" id="OAG05167.1"/>
    </source>
</evidence>
<keyword evidence="4" id="KW-1185">Reference proteome</keyword>
<sequence length="332" mass="37198">IKHTREPGRTTAYLAPFPKPQLKGVKPEDIPSRFLIYTPPLPPLSKPAPGEKESQWHKTQRLWQEDVRRATMTNASRVTWKGMKAKGTSLINKGVSKTRSSTVEFLDRVPRALDHLTLIHPPSLTLSPEEIRTEFVSTLLRTREQSRNQALVASALLPIAATIDVALVVTFGGLTQTTGVWAYQNTRGAIASKKMTRGLARSESYHVSENGAQEEDKGIAMNMQSSLALEPFARYLERACLQKSFSMFPHIEAEQSSHAGIPTEDEILEAMGWAPTRRYGRDLEIAEHDGRTQKLTAEQDEDWQRKEAREDVERVVRKAAAEWVAACKGFGK</sequence>
<dbReference type="InParanoid" id="A0A177CEH3"/>
<proteinExistence type="predicted"/>